<dbReference type="PROSITE" id="PS01186">
    <property type="entry name" value="EGF_2"/>
    <property type="match status" value="5"/>
</dbReference>
<dbReference type="PROSITE" id="PS50026">
    <property type="entry name" value="EGF_3"/>
    <property type="match status" value="6"/>
</dbReference>
<dbReference type="InterPro" id="IPR000152">
    <property type="entry name" value="EGF-type_Asp/Asn_hydroxyl_site"/>
</dbReference>
<reference evidence="19" key="1">
    <citation type="submission" date="2021-01" db="EMBL/GenBank/DDBJ databases">
        <authorList>
            <person name="Zahm M."/>
            <person name="Roques C."/>
            <person name="Cabau C."/>
            <person name="Klopp C."/>
            <person name="Donnadieu C."/>
            <person name="Jouanno E."/>
            <person name="Lampietro C."/>
            <person name="Louis A."/>
            <person name="Herpin A."/>
            <person name="Echchiki A."/>
            <person name="Berthelot C."/>
            <person name="Parey E."/>
            <person name="Roest-Crollius H."/>
            <person name="Braasch I."/>
            <person name="Postlethwait J."/>
            <person name="Bobe J."/>
            <person name="Montfort J."/>
            <person name="Bouchez O."/>
            <person name="Begum T."/>
            <person name="Mejri S."/>
            <person name="Adams A."/>
            <person name="Chen W.-J."/>
            <person name="Guiguen Y."/>
        </authorList>
    </citation>
    <scope>NUCLEOTIDE SEQUENCE</scope>
    <source>
        <tissue evidence="19">Blood</tissue>
    </source>
</reference>
<evidence type="ECO:0000313" key="20">
    <source>
        <dbReference type="Proteomes" id="UP000829720"/>
    </source>
</evidence>
<dbReference type="PROSITE" id="PS01187">
    <property type="entry name" value="EGF_CA"/>
    <property type="match status" value="1"/>
</dbReference>
<dbReference type="SMART" id="SM00179">
    <property type="entry name" value="EGF_CA"/>
    <property type="match status" value="6"/>
</dbReference>
<dbReference type="CDD" id="cd00054">
    <property type="entry name" value="EGF_CA"/>
    <property type="match status" value="6"/>
</dbReference>
<feature type="disulfide bond" evidence="12">
    <location>
        <begin position="554"/>
        <end position="563"/>
    </location>
</feature>
<feature type="region of interest" description="Disordered" evidence="15">
    <location>
        <begin position="780"/>
        <end position="820"/>
    </location>
</feature>
<evidence type="ECO:0000256" key="5">
    <source>
        <dbReference type="ARBA" id="ARBA00022729"/>
    </source>
</evidence>
<feature type="domain" description="EGF-like" evidence="17">
    <location>
        <begin position="490"/>
        <end position="525"/>
    </location>
</feature>
<dbReference type="InterPro" id="IPR000742">
    <property type="entry name" value="EGF"/>
</dbReference>
<dbReference type="Pfam" id="PF21700">
    <property type="entry name" value="EGF_DL_JAG"/>
    <property type="match status" value="1"/>
</dbReference>
<dbReference type="GO" id="GO:0007417">
    <property type="term" value="P:central nervous system development"/>
    <property type="evidence" value="ECO:0007669"/>
    <property type="project" value="UniProtKB-ARBA"/>
</dbReference>
<proteinExistence type="predicted"/>
<dbReference type="InterPro" id="IPR001881">
    <property type="entry name" value="EGF-like_Ca-bd_dom"/>
</dbReference>
<keyword evidence="6 14" id="KW-0677">Repeat</keyword>
<feature type="disulfide bond" evidence="13">
    <location>
        <begin position="260"/>
        <end position="269"/>
    </location>
</feature>
<feature type="domain" description="EGF-like" evidence="17">
    <location>
        <begin position="336"/>
        <end position="374"/>
    </location>
</feature>
<evidence type="ECO:0000256" key="16">
    <source>
        <dbReference type="SAM" id="Phobius"/>
    </source>
</evidence>
<name>A0A8T3E829_9TELE</name>
<feature type="disulfide bond" evidence="13">
    <location>
        <begin position="240"/>
        <end position="252"/>
    </location>
</feature>
<feature type="transmembrane region" description="Helical" evidence="16">
    <location>
        <begin position="45"/>
        <end position="66"/>
    </location>
</feature>
<evidence type="ECO:0000256" key="11">
    <source>
        <dbReference type="ARBA" id="ARBA00023180"/>
    </source>
</evidence>
<evidence type="ECO:0000256" key="9">
    <source>
        <dbReference type="ARBA" id="ARBA00023136"/>
    </source>
</evidence>
<evidence type="ECO:0000256" key="13">
    <source>
        <dbReference type="PROSITE-ProRule" id="PRU00377"/>
    </source>
</evidence>
<feature type="disulfide bond" evidence="12">
    <location>
        <begin position="440"/>
        <end position="449"/>
    </location>
</feature>
<evidence type="ECO:0000256" key="6">
    <source>
        <dbReference type="ARBA" id="ARBA00022737"/>
    </source>
</evidence>
<feature type="disulfide bond" evidence="12">
    <location>
        <begin position="515"/>
        <end position="524"/>
    </location>
</feature>
<dbReference type="Gene3D" id="2.10.25.10">
    <property type="entry name" value="Laminin"/>
    <property type="match status" value="7"/>
</dbReference>
<evidence type="ECO:0000256" key="7">
    <source>
        <dbReference type="ARBA" id="ARBA00022976"/>
    </source>
</evidence>
<dbReference type="GO" id="GO:0016020">
    <property type="term" value="C:membrane"/>
    <property type="evidence" value="ECO:0007669"/>
    <property type="project" value="UniProtKB-SubCell"/>
</dbReference>
<dbReference type="InterPro" id="IPR011651">
    <property type="entry name" value="Notch_ligand_N"/>
</dbReference>
<dbReference type="InterPro" id="IPR051830">
    <property type="entry name" value="NOTCH_homolog"/>
</dbReference>
<feature type="domain" description="EGF-like" evidence="17">
    <location>
        <begin position="414"/>
        <end position="450"/>
    </location>
</feature>
<dbReference type="SMART" id="SM00051">
    <property type="entry name" value="DSL"/>
    <property type="match status" value="1"/>
</dbReference>
<dbReference type="PROSITE" id="PS00022">
    <property type="entry name" value="EGF_1"/>
    <property type="match status" value="7"/>
</dbReference>
<gene>
    <name evidence="19" type="ORF">AGOR_G00031210</name>
</gene>
<dbReference type="Gene3D" id="2.10.25.140">
    <property type="match status" value="1"/>
</dbReference>
<dbReference type="PROSITE" id="PS51051">
    <property type="entry name" value="DSL"/>
    <property type="match status" value="1"/>
</dbReference>
<evidence type="ECO:0000256" key="14">
    <source>
        <dbReference type="RuleBase" id="RU280815"/>
    </source>
</evidence>
<keyword evidence="4 14" id="KW-0812">Transmembrane</keyword>
<comment type="subcellular location">
    <subcellularLocation>
        <location evidence="1 14">Membrane</location>
        <topology evidence="1 14">Single-pass type I membrane protein</topology>
    </subcellularLocation>
</comment>
<dbReference type="PANTHER" id="PTHR24033">
    <property type="entry name" value="EGF-LIKE DOMAIN-CONTAINING PROTEIN"/>
    <property type="match status" value="1"/>
</dbReference>
<dbReference type="InterPro" id="IPR001774">
    <property type="entry name" value="DSL"/>
</dbReference>
<dbReference type="AlphaFoldDB" id="A0A8T3E829"/>
<dbReference type="Pfam" id="PF01414">
    <property type="entry name" value="DSL"/>
    <property type="match status" value="1"/>
</dbReference>
<dbReference type="Pfam" id="PF12661">
    <property type="entry name" value="hEGF"/>
    <property type="match status" value="2"/>
</dbReference>
<feature type="compositionally biased region" description="Polar residues" evidence="15">
    <location>
        <begin position="784"/>
        <end position="799"/>
    </location>
</feature>
<dbReference type="InterPro" id="IPR018097">
    <property type="entry name" value="EGF_Ca-bd_CS"/>
</dbReference>
<dbReference type="GO" id="GO:0007219">
    <property type="term" value="P:Notch signaling pathway"/>
    <property type="evidence" value="ECO:0007669"/>
    <property type="project" value="UniProtKB-KW"/>
</dbReference>
<feature type="compositionally biased region" description="Basic and acidic residues" evidence="15">
    <location>
        <begin position="1"/>
        <end position="25"/>
    </location>
</feature>
<sequence>MSLDSEVQKEGKVTEAEKSRATDGRRHARCSAGTVMGDQARGQQWVVLFLIVLVAQSPGGAAVGVFELQILQVQNLRGLLQSGECCDLLATGGQRCSTADQCDTFFRACLKEYQVRVTATGACTFGSGSTGVLGGNTFSLHHHGDGGGAGEEAGDGRIIIPFKYAWPKSFSLVLEALDQDNDTMELGSGQLIGQVLLSSMLNPGPQWQILWHHGRQLSLEYGLRFRCGENYYGPRCSHLCRTRDDFFGHFTCDPVGGKDCLGGWEGPECRQAICRQGCHPTHGYCSLPGECECQYGWQGALCDQCVTFPGCVHGSCFQPWQCVCDTNWGGLLCDKDLNYCGTHQPCKNGGTCTNTEPNEYQCTCREGFRGRVCDIVEHACMSAPCRNGGSCTENASGFSCVCADDWTGLTCTSAVQKCLARPCAQGTTCLDVEAGFECLCPQGWTGKACEQDINECEAGLCVNALACHDLIGGYSCDCQAGWTGQNCDIRNMSCQGKCLNGGHCVESVSGFHCQCLLGFSGKNCQTEPGICDSAPCLHGGQCLEMGEGSMLCHCPPGYTGAHCEVLMDPCKHTPCQKGAPCVSVEDHSPVSALGASLMEIAQISWIPVRESAAKVTCLEGVLFGALGDSAQAVLLFMLVMVTAGGCAGLVLLLSRLCAHHNKRLPQGAPLDQAGNNQRECVMLEEIELTLPPADLKPAPLPKLDLCNTEREKLNRFRCQSADTEGLERALSWHAEDRNVLLSPLTPPFVTGSEDIHEIRWSKPPHSERAQRCPCGFPLSDPSAPLSNTQRDSTAASVSASREAPQRPGCVVPDSPRTRWC</sequence>
<feature type="disulfide bond" evidence="12">
    <location>
        <begin position="402"/>
        <end position="411"/>
    </location>
</feature>
<feature type="domain" description="EGF-like" evidence="17">
    <location>
        <begin position="527"/>
        <end position="564"/>
    </location>
</feature>
<organism evidence="19 20">
    <name type="scientific">Albula goreensis</name>
    <dbReference type="NCBI Taxonomy" id="1534307"/>
    <lineage>
        <taxon>Eukaryota</taxon>
        <taxon>Metazoa</taxon>
        <taxon>Chordata</taxon>
        <taxon>Craniata</taxon>
        <taxon>Vertebrata</taxon>
        <taxon>Euteleostomi</taxon>
        <taxon>Actinopterygii</taxon>
        <taxon>Neopterygii</taxon>
        <taxon>Teleostei</taxon>
        <taxon>Albuliformes</taxon>
        <taxon>Albulidae</taxon>
        <taxon>Albula</taxon>
    </lineage>
</organism>
<accession>A0A8T3E829</accession>
<dbReference type="FunFam" id="2.10.25.10:FF:000294">
    <property type="entry name" value="Delta-like protein"/>
    <property type="match status" value="1"/>
</dbReference>
<feature type="domain" description="DSL" evidence="18">
    <location>
        <begin position="225"/>
        <end position="269"/>
    </location>
</feature>
<evidence type="ECO:0000259" key="18">
    <source>
        <dbReference type="PROSITE" id="PS51051"/>
    </source>
</evidence>
<comment type="caution">
    <text evidence="12">Lacks conserved residue(s) required for the propagation of feature annotation.</text>
</comment>
<dbReference type="OrthoDB" id="283575at2759"/>
<evidence type="ECO:0000256" key="8">
    <source>
        <dbReference type="ARBA" id="ARBA00022989"/>
    </source>
</evidence>
<keyword evidence="9 14" id="KW-0472">Membrane</keyword>
<dbReference type="InterPro" id="IPR009030">
    <property type="entry name" value="Growth_fac_rcpt_cys_sf"/>
</dbReference>
<keyword evidence="8 14" id="KW-1133">Transmembrane helix</keyword>
<evidence type="ECO:0000256" key="15">
    <source>
        <dbReference type="SAM" id="MobiDB-lite"/>
    </source>
</evidence>
<comment type="function">
    <text evidence="14">Putative Notch ligand involved in the mediation of Notch signaling.</text>
</comment>
<comment type="caution">
    <text evidence="19">The sequence shown here is derived from an EMBL/GenBank/DDBJ whole genome shotgun (WGS) entry which is preliminary data.</text>
</comment>
<dbReference type="GO" id="GO:0031017">
    <property type="term" value="P:exocrine pancreas development"/>
    <property type="evidence" value="ECO:0007669"/>
    <property type="project" value="UniProtKB-ARBA"/>
</dbReference>
<feature type="transmembrane region" description="Helical" evidence="16">
    <location>
        <begin position="632"/>
        <end position="653"/>
    </location>
</feature>
<dbReference type="SMART" id="SM00181">
    <property type="entry name" value="EGF"/>
    <property type="match status" value="8"/>
</dbReference>
<dbReference type="SUPFAM" id="SSF57196">
    <property type="entry name" value="EGF/Laminin"/>
    <property type="match status" value="2"/>
</dbReference>
<evidence type="ECO:0000259" key="17">
    <source>
        <dbReference type="PROSITE" id="PS50026"/>
    </source>
</evidence>
<dbReference type="FunFam" id="2.10.25.140:FF:000001">
    <property type="entry name" value="Delta-like protein"/>
    <property type="match status" value="1"/>
</dbReference>
<dbReference type="FunFam" id="2.10.25.10:FF:000095">
    <property type="entry name" value="Notch, isoform B"/>
    <property type="match status" value="1"/>
</dbReference>
<evidence type="ECO:0000256" key="1">
    <source>
        <dbReference type="ARBA" id="ARBA00004479"/>
    </source>
</evidence>
<evidence type="ECO:0000313" key="19">
    <source>
        <dbReference type="EMBL" id="KAI1903827.1"/>
    </source>
</evidence>
<dbReference type="SUPFAM" id="SSF57184">
    <property type="entry name" value="Growth factor receptor domain"/>
    <property type="match status" value="1"/>
</dbReference>
<keyword evidence="7" id="KW-0914">Notch signaling pathway</keyword>
<dbReference type="Gene3D" id="2.60.40.3510">
    <property type="match status" value="1"/>
</dbReference>
<dbReference type="FunFam" id="2.10.25.10:FF:000143">
    <property type="entry name" value="Protein crumbs 1"/>
    <property type="match status" value="1"/>
</dbReference>
<keyword evidence="11" id="KW-0325">Glycoprotein</keyword>
<dbReference type="Pfam" id="PF07657">
    <property type="entry name" value="MNNL"/>
    <property type="match status" value="1"/>
</dbReference>
<keyword evidence="2 14" id="KW-0217">Developmental protein</keyword>
<evidence type="ECO:0000256" key="12">
    <source>
        <dbReference type="PROSITE-ProRule" id="PRU00076"/>
    </source>
</evidence>
<feature type="domain" description="EGF-like" evidence="17">
    <location>
        <begin position="376"/>
        <end position="412"/>
    </location>
</feature>
<keyword evidence="5 14" id="KW-0732">Signal</keyword>
<dbReference type="FunFam" id="2.10.25.10:FF:000018">
    <property type="entry name" value="Delta-like 1"/>
    <property type="match status" value="1"/>
</dbReference>
<dbReference type="Proteomes" id="UP000829720">
    <property type="component" value="Unassembled WGS sequence"/>
</dbReference>
<dbReference type="EMBL" id="JAERUA010000002">
    <property type="protein sequence ID" value="KAI1903827.1"/>
    <property type="molecule type" value="Genomic_DNA"/>
</dbReference>
<keyword evidence="3 12" id="KW-0245">EGF-like domain</keyword>
<dbReference type="InterPro" id="IPR013032">
    <property type="entry name" value="EGF-like_CS"/>
</dbReference>
<dbReference type="GO" id="GO:0005509">
    <property type="term" value="F:calcium ion binding"/>
    <property type="evidence" value="ECO:0007669"/>
    <property type="project" value="InterPro"/>
</dbReference>
<dbReference type="PROSITE" id="PS00010">
    <property type="entry name" value="ASX_HYDROXYL"/>
    <property type="match status" value="2"/>
</dbReference>
<protein>
    <recommendedName>
        <fullName evidence="14">Delta-like protein</fullName>
    </recommendedName>
</protein>
<evidence type="ECO:0000256" key="10">
    <source>
        <dbReference type="ARBA" id="ARBA00023157"/>
    </source>
</evidence>
<dbReference type="FunFam" id="2.10.25.10:FF:000012">
    <property type="entry name" value="Delta-like protein"/>
    <property type="match status" value="1"/>
</dbReference>
<evidence type="ECO:0000256" key="2">
    <source>
        <dbReference type="ARBA" id="ARBA00022473"/>
    </source>
</evidence>
<keyword evidence="10 12" id="KW-1015">Disulfide bond</keyword>
<feature type="disulfide bond" evidence="12">
    <location>
        <begin position="494"/>
        <end position="504"/>
    </location>
</feature>
<evidence type="ECO:0000256" key="3">
    <source>
        <dbReference type="ARBA" id="ARBA00022536"/>
    </source>
</evidence>
<keyword evidence="20" id="KW-1185">Reference proteome</keyword>
<feature type="domain" description="EGF-like" evidence="17">
    <location>
        <begin position="452"/>
        <end position="488"/>
    </location>
</feature>
<feature type="disulfide bond" evidence="12">
    <location>
        <begin position="478"/>
        <end position="487"/>
    </location>
</feature>
<evidence type="ECO:0000256" key="4">
    <source>
        <dbReference type="ARBA" id="ARBA00022692"/>
    </source>
</evidence>
<dbReference type="Pfam" id="PF00008">
    <property type="entry name" value="EGF"/>
    <property type="match status" value="4"/>
</dbReference>
<dbReference type="PANTHER" id="PTHR24033:SF232">
    <property type="entry name" value="LAMININ SUBUNIT GAMMA-2-RELATED"/>
    <property type="match status" value="1"/>
</dbReference>
<dbReference type="FunFam" id="2.10.25.10:FF:000146">
    <property type="entry name" value="Putative neurogenic locus notch"/>
    <property type="match status" value="1"/>
</dbReference>
<feature type="disulfide bond" evidence="12">
    <location>
        <begin position="364"/>
        <end position="373"/>
    </location>
</feature>
<feature type="region of interest" description="Disordered" evidence="15">
    <location>
        <begin position="1"/>
        <end position="26"/>
    </location>
</feature>
<feature type="disulfide bond" evidence="13">
    <location>
        <begin position="227"/>
        <end position="236"/>
    </location>
</feature>